<organism evidence="4 5">
    <name type="scientific">Tribonema minus</name>
    <dbReference type="NCBI Taxonomy" id="303371"/>
    <lineage>
        <taxon>Eukaryota</taxon>
        <taxon>Sar</taxon>
        <taxon>Stramenopiles</taxon>
        <taxon>Ochrophyta</taxon>
        <taxon>PX clade</taxon>
        <taxon>Xanthophyceae</taxon>
        <taxon>Tribonematales</taxon>
        <taxon>Tribonemataceae</taxon>
        <taxon>Tribonema</taxon>
    </lineage>
</organism>
<dbReference type="PANTHER" id="PTHR10291:SF43">
    <property type="entry name" value="DEHYDRODOLICHYL DIPHOSPHATE SYNTHASE COMPLEX SUBUNIT DHDDS"/>
    <property type="match status" value="1"/>
</dbReference>
<dbReference type="Pfam" id="PF01255">
    <property type="entry name" value="Prenyltransf"/>
    <property type="match status" value="1"/>
</dbReference>
<dbReference type="OrthoDB" id="4173905at2759"/>
<dbReference type="EC" id="2.5.1.-" evidence="3"/>
<dbReference type="Gene3D" id="3.40.1180.10">
    <property type="entry name" value="Decaprenyl diphosphate synthase-like"/>
    <property type="match status" value="1"/>
</dbReference>
<reference evidence="4" key="1">
    <citation type="submission" date="2021-02" db="EMBL/GenBank/DDBJ databases">
        <title>First Annotated Genome of the Yellow-green Alga Tribonema minus.</title>
        <authorList>
            <person name="Mahan K.M."/>
        </authorList>
    </citation>
    <scope>NUCLEOTIDE SEQUENCE</scope>
    <source>
        <strain evidence="4">UTEX B ZZ1240</strain>
    </source>
</reference>
<gene>
    <name evidence="4" type="ORF">JKP88DRAFT_166558</name>
</gene>
<evidence type="ECO:0000256" key="2">
    <source>
        <dbReference type="ARBA" id="ARBA00022679"/>
    </source>
</evidence>
<dbReference type="EMBL" id="JAFCMP010000390">
    <property type="protein sequence ID" value="KAG5180399.1"/>
    <property type="molecule type" value="Genomic_DNA"/>
</dbReference>
<dbReference type="GO" id="GO:0016094">
    <property type="term" value="P:polyprenol biosynthetic process"/>
    <property type="evidence" value="ECO:0007669"/>
    <property type="project" value="TreeGrafter"/>
</dbReference>
<dbReference type="AlphaFoldDB" id="A0A836CC83"/>
<comment type="similarity">
    <text evidence="1 3">Belongs to the UPP synthase family.</text>
</comment>
<dbReference type="NCBIfam" id="TIGR00055">
    <property type="entry name" value="uppS"/>
    <property type="match status" value="1"/>
</dbReference>
<dbReference type="CDD" id="cd00475">
    <property type="entry name" value="Cis_IPPS"/>
    <property type="match status" value="1"/>
</dbReference>
<dbReference type="Proteomes" id="UP000664859">
    <property type="component" value="Unassembled WGS sequence"/>
</dbReference>
<comment type="caution">
    <text evidence="4">The sequence shown here is derived from an EMBL/GenBank/DDBJ whole genome shotgun (WGS) entry which is preliminary data.</text>
</comment>
<name>A0A836CC83_9STRA</name>
<keyword evidence="2 3" id="KW-0808">Transferase</keyword>
<evidence type="ECO:0000256" key="1">
    <source>
        <dbReference type="ARBA" id="ARBA00005432"/>
    </source>
</evidence>
<dbReference type="PANTHER" id="PTHR10291">
    <property type="entry name" value="DEHYDRODOLICHYL DIPHOSPHATE SYNTHASE FAMILY MEMBER"/>
    <property type="match status" value="1"/>
</dbReference>
<keyword evidence="5" id="KW-1185">Reference proteome</keyword>
<protein>
    <recommendedName>
        <fullName evidence="3">Alkyl transferase</fullName>
        <ecNumber evidence="3">2.5.1.-</ecNumber>
    </recommendedName>
</protein>
<dbReference type="GO" id="GO:0005783">
    <property type="term" value="C:endoplasmic reticulum"/>
    <property type="evidence" value="ECO:0007669"/>
    <property type="project" value="TreeGrafter"/>
</dbReference>
<sequence>MDGNRRYGAAAHGDPLRGHADGGKVLADFVEWCVDAGVAALTVFAFSTENWRRERREVDLLMDTLCEYCDRFRKDAVARNVRIRGLMTSAHRLPPSVLEAVANAERDTAACTGLVLNICLSYGGREELAGACRRIAEDVQSGAMAASSIDEDAIRDRLLTRHVGDPDVLIRTSGERRVSNFLLFQLAYTELFFLEKHWPEVTRDDLSAVFDQYRARRRRYGR</sequence>
<proteinExistence type="inferred from homology"/>
<evidence type="ECO:0000256" key="3">
    <source>
        <dbReference type="RuleBase" id="RU363018"/>
    </source>
</evidence>
<dbReference type="InterPro" id="IPR036424">
    <property type="entry name" value="UPP_synth-like_sf"/>
</dbReference>
<dbReference type="InterPro" id="IPR001441">
    <property type="entry name" value="UPP_synth-like"/>
</dbReference>
<evidence type="ECO:0000313" key="5">
    <source>
        <dbReference type="Proteomes" id="UP000664859"/>
    </source>
</evidence>
<dbReference type="GO" id="GO:0045547">
    <property type="term" value="F:ditrans,polycis-polyprenyl diphosphate synthase [(2E,6E)-farnesyl diphosphate specific] activity"/>
    <property type="evidence" value="ECO:0007669"/>
    <property type="project" value="TreeGrafter"/>
</dbReference>
<accession>A0A836CC83</accession>
<dbReference type="HAMAP" id="MF_01139">
    <property type="entry name" value="ISPT"/>
    <property type="match status" value="1"/>
</dbReference>
<dbReference type="SUPFAM" id="SSF64005">
    <property type="entry name" value="Undecaprenyl diphosphate synthase"/>
    <property type="match status" value="1"/>
</dbReference>
<evidence type="ECO:0000313" key="4">
    <source>
        <dbReference type="EMBL" id="KAG5180399.1"/>
    </source>
</evidence>